<dbReference type="AlphaFoldDB" id="A0A5J5HXY5"/>
<dbReference type="SUPFAM" id="SSF54637">
    <property type="entry name" value="Thioesterase/thiol ester dehydrase-isomerase"/>
    <property type="match status" value="1"/>
</dbReference>
<feature type="domain" description="Thioesterase" evidence="1">
    <location>
        <begin position="74"/>
        <end position="147"/>
    </location>
</feature>
<evidence type="ECO:0000313" key="4">
    <source>
        <dbReference type="Proteomes" id="UP000325933"/>
    </source>
</evidence>
<evidence type="ECO:0000259" key="1">
    <source>
        <dbReference type="Pfam" id="PF03061"/>
    </source>
</evidence>
<evidence type="ECO:0000313" key="2">
    <source>
        <dbReference type="EMBL" id="KAA9013738.1"/>
    </source>
</evidence>
<protein>
    <submittedName>
        <fullName evidence="3">PaaI family thioesterase</fullName>
    </submittedName>
</protein>
<dbReference type="EMBL" id="VYQA01000015">
    <property type="protein sequence ID" value="KAA9026816.1"/>
    <property type="molecule type" value="Genomic_DNA"/>
</dbReference>
<comment type="caution">
    <text evidence="3">The sequence shown here is derived from an EMBL/GenBank/DDBJ whole genome shotgun (WGS) entry which is preliminary data.</text>
</comment>
<dbReference type="InterPro" id="IPR029069">
    <property type="entry name" value="HotDog_dom_sf"/>
</dbReference>
<dbReference type="Proteomes" id="UP000325933">
    <property type="component" value="Unassembled WGS sequence"/>
</dbReference>
<gene>
    <name evidence="3" type="ORF">F4U95_18010</name>
    <name evidence="2" type="ORF">F4U96_17885</name>
</gene>
<sequence length="174" mass="19067">MRCWRAAERVTLPDFGPDAGPQAPGGEAAHFRALENLYRSAPINRLFRSELTISEPGRSVIDFDVDESQFHAAGAVHGTVYFKMLDDAAFYAANSLVSDRFLLTTAFNLLFTRPIGPGRIRAEGRWISGKRRVYVAEASLIDADGEEVGRGTGTFMRSQFPLSSLPGYGAGHEL</sequence>
<dbReference type="InterPro" id="IPR006683">
    <property type="entry name" value="Thioestr_dom"/>
</dbReference>
<evidence type="ECO:0000313" key="3">
    <source>
        <dbReference type="EMBL" id="KAA9026816.1"/>
    </source>
</evidence>
<proteinExistence type="predicted"/>
<organism evidence="3 4">
    <name type="scientific">Sphingobium limneticum</name>
    <dbReference type="NCBI Taxonomy" id="1007511"/>
    <lineage>
        <taxon>Bacteria</taxon>
        <taxon>Pseudomonadati</taxon>
        <taxon>Pseudomonadota</taxon>
        <taxon>Alphaproteobacteria</taxon>
        <taxon>Sphingomonadales</taxon>
        <taxon>Sphingomonadaceae</taxon>
        <taxon>Sphingobium</taxon>
    </lineage>
</organism>
<accession>A0A5J5HXY5</accession>
<dbReference type="Pfam" id="PF03061">
    <property type="entry name" value="4HBT"/>
    <property type="match status" value="1"/>
</dbReference>
<dbReference type="CDD" id="cd03443">
    <property type="entry name" value="PaaI_thioesterase"/>
    <property type="match status" value="1"/>
</dbReference>
<keyword evidence="5" id="KW-1185">Reference proteome</keyword>
<name>A0A5J5HXY5_9SPHN</name>
<dbReference type="EMBL" id="VYQB01000015">
    <property type="protein sequence ID" value="KAA9013738.1"/>
    <property type="molecule type" value="Genomic_DNA"/>
</dbReference>
<reference evidence="4 5" key="1">
    <citation type="submission" date="2019-09" db="EMBL/GenBank/DDBJ databases">
        <authorList>
            <person name="Feng G."/>
        </authorList>
    </citation>
    <scope>NUCLEOTIDE SEQUENCE [LARGE SCALE GENOMIC DNA]</scope>
    <source>
        <strain evidence="3 4">KACC 19283</strain>
        <strain evidence="2 5">KACC 19284</strain>
    </source>
</reference>
<dbReference type="Gene3D" id="3.10.129.10">
    <property type="entry name" value="Hotdog Thioesterase"/>
    <property type="match status" value="1"/>
</dbReference>
<dbReference type="GO" id="GO:0016790">
    <property type="term" value="F:thiolester hydrolase activity"/>
    <property type="evidence" value="ECO:0007669"/>
    <property type="project" value="UniProtKB-ARBA"/>
</dbReference>
<dbReference type="Proteomes" id="UP000326364">
    <property type="component" value="Unassembled WGS sequence"/>
</dbReference>
<evidence type="ECO:0000313" key="5">
    <source>
        <dbReference type="Proteomes" id="UP000326364"/>
    </source>
</evidence>
<dbReference type="RefSeq" id="WP_150426604.1">
    <property type="nucleotide sequence ID" value="NZ_VYQA01000015.1"/>
</dbReference>